<organism evidence="3 4">
    <name type="scientific">Pannonibacter indicus</name>
    <dbReference type="NCBI Taxonomy" id="466044"/>
    <lineage>
        <taxon>Bacteria</taxon>
        <taxon>Pseudomonadati</taxon>
        <taxon>Pseudomonadota</taxon>
        <taxon>Alphaproteobacteria</taxon>
        <taxon>Hyphomicrobiales</taxon>
        <taxon>Stappiaceae</taxon>
        <taxon>Pannonibacter</taxon>
    </lineage>
</organism>
<evidence type="ECO:0000313" key="3">
    <source>
        <dbReference type="EMBL" id="CUA99004.1"/>
    </source>
</evidence>
<evidence type="ECO:0008006" key="5">
    <source>
        <dbReference type="Google" id="ProtNLM"/>
    </source>
</evidence>
<evidence type="ECO:0000256" key="1">
    <source>
        <dbReference type="SAM" id="MobiDB-lite"/>
    </source>
</evidence>
<keyword evidence="4" id="KW-1185">Reference proteome</keyword>
<gene>
    <name evidence="3" type="ORF">Ga0061067_111116</name>
</gene>
<feature type="signal peptide" evidence="2">
    <location>
        <begin position="1"/>
        <end position="37"/>
    </location>
</feature>
<reference evidence="4" key="1">
    <citation type="submission" date="2015-08" db="EMBL/GenBank/DDBJ databases">
        <authorList>
            <person name="Varghese N."/>
        </authorList>
    </citation>
    <scope>NUCLEOTIDE SEQUENCE [LARGE SCALE GENOMIC DNA]</scope>
    <source>
        <strain evidence="4">DSM 23407</strain>
    </source>
</reference>
<feature type="region of interest" description="Disordered" evidence="1">
    <location>
        <begin position="103"/>
        <end position="131"/>
    </location>
</feature>
<keyword evidence="2" id="KW-0732">Signal</keyword>
<evidence type="ECO:0000256" key="2">
    <source>
        <dbReference type="SAM" id="SignalP"/>
    </source>
</evidence>
<proteinExistence type="predicted"/>
<evidence type="ECO:0000313" key="4">
    <source>
        <dbReference type="Proteomes" id="UP000183900"/>
    </source>
</evidence>
<dbReference type="Proteomes" id="UP000183900">
    <property type="component" value="Unassembled WGS sequence"/>
</dbReference>
<accession>A0A0K6I793</accession>
<feature type="chain" id="PRO_5005505231" description="CopL family metal-binding regulatory protein" evidence="2">
    <location>
        <begin position="38"/>
        <end position="131"/>
    </location>
</feature>
<protein>
    <recommendedName>
        <fullName evidence="5">CopL family metal-binding regulatory protein</fullName>
    </recommendedName>
</protein>
<sequence length="131" mass="13483">MDNCDRSSYLRRMFGRIVALLVVLSFAVVTAMTAAHAARTMLDGTMAAAHDSHMMVKPDTGSADCGTGSDCGTSDAAACAMACAGVPGVIASVPDAAIEDRPRAAHTLPVDMDAPGQGPGLNERPPKIRLL</sequence>
<dbReference type="EMBL" id="CYHE01000011">
    <property type="protein sequence ID" value="CUA99004.1"/>
    <property type="molecule type" value="Genomic_DNA"/>
</dbReference>
<name>A0A0K6I793_9HYPH</name>
<dbReference type="AlphaFoldDB" id="A0A0K6I793"/>